<accession>A0A699JNJ1</accession>
<protein>
    <submittedName>
        <fullName evidence="1">Integrase, catalytic region, zinc finger, CCHC-type, peptidase aspartic, catalytic</fullName>
    </submittedName>
</protein>
<proteinExistence type="predicted"/>
<sequence>MATLAEYMIVAGADNRPPMLEKSKYTSWLSSIRLYIKGKENDRIMLNSIDNGPLVYGTIEEDGVTWPKKYEELMDAEKLQDDCDVKATNIVL</sequence>
<organism evidence="1">
    <name type="scientific">Tanacetum cinerariifolium</name>
    <name type="common">Dalmatian daisy</name>
    <name type="synonym">Chrysanthemum cinerariifolium</name>
    <dbReference type="NCBI Taxonomy" id="118510"/>
    <lineage>
        <taxon>Eukaryota</taxon>
        <taxon>Viridiplantae</taxon>
        <taxon>Streptophyta</taxon>
        <taxon>Embryophyta</taxon>
        <taxon>Tracheophyta</taxon>
        <taxon>Spermatophyta</taxon>
        <taxon>Magnoliopsida</taxon>
        <taxon>eudicotyledons</taxon>
        <taxon>Gunneridae</taxon>
        <taxon>Pentapetalae</taxon>
        <taxon>asterids</taxon>
        <taxon>campanulids</taxon>
        <taxon>Asterales</taxon>
        <taxon>Asteraceae</taxon>
        <taxon>Asteroideae</taxon>
        <taxon>Anthemideae</taxon>
        <taxon>Anthemidinae</taxon>
        <taxon>Tanacetum</taxon>
    </lineage>
</organism>
<evidence type="ECO:0000313" key="1">
    <source>
        <dbReference type="EMBL" id="GFA46129.1"/>
    </source>
</evidence>
<dbReference type="AlphaFoldDB" id="A0A699JNJ1"/>
<gene>
    <name evidence="1" type="ORF">Tci_618101</name>
</gene>
<name>A0A699JNJ1_TANCI</name>
<dbReference type="EMBL" id="BKCJ010428164">
    <property type="protein sequence ID" value="GFA46129.1"/>
    <property type="molecule type" value="Genomic_DNA"/>
</dbReference>
<comment type="caution">
    <text evidence="1">The sequence shown here is derived from an EMBL/GenBank/DDBJ whole genome shotgun (WGS) entry which is preliminary data.</text>
</comment>
<reference evidence="1" key="1">
    <citation type="journal article" date="2019" name="Sci. Rep.">
        <title>Draft genome of Tanacetum cinerariifolium, the natural source of mosquito coil.</title>
        <authorList>
            <person name="Yamashiro T."/>
            <person name="Shiraishi A."/>
            <person name="Satake H."/>
            <person name="Nakayama K."/>
        </authorList>
    </citation>
    <scope>NUCLEOTIDE SEQUENCE</scope>
</reference>